<accession>A0A455T8I8</accession>
<sequence length="250" mass="27808">MEQQLDFDQQPLKSGRAFQTSLPAPAVVEAYNVRREFRSGNSVVQALRGVTLRIEPGEFVVLRGRSGSGKTTLLNILVGLDDPTEGEVILLGQRLRRLKEQARARLRREAVGMVFQNAHLFPSLTALENVEVPLRLVHMEPGERRQRAQAALERVGLAHRLRHRGLELSGGEQQRVALARALVHEPRFLVADEPTGNLDTTTARAMMQLLREVAHERGIGLLMATHDPEAVPLADRVLEISDGTLRQPGR</sequence>
<reference evidence="5" key="1">
    <citation type="submission" date="2018-12" db="EMBL/GenBank/DDBJ databases">
        <title>Novel natural products biosynthetic potential of the class Ktedonobacteria.</title>
        <authorList>
            <person name="Zheng Y."/>
            <person name="Saitou A."/>
            <person name="Wang C.M."/>
            <person name="Toyoda A."/>
            <person name="Minakuchi Y."/>
            <person name="Sekiguchi Y."/>
            <person name="Ueda K."/>
            <person name="Takano H."/>
            <person name="Sakai Y."/>
            <person name="Yokota A."/>
            <person name="Yabe S."/>
        </authorList>
    </citation>
    <scope>NUCLEOTIDE SEQUENCE</scope>
    <source>
        <strain evidence="5">A3-2</strain>
    </source>
</reference>
<evidence type="ECO:0000256" key="2">
    <source>
        <dbReference type="ARBA" id="ARBA00022741"/>
    </source>
</evidence>
<dbReference type="Pfam" id="PF00005">
    <property type="entry name" value="ABC_tran"/>
    <property type="match status" value="1"/>
</dbReference>
<dbReference type="InterPro" id="IPR003593">
    <property type="entry name" value="AAA+_ATPase"/>
</dbReference>
<feature type="domain" description="ABC transporter" evidence="4">
    <location>
        <begin position="28"/>
        <end position="250"/>
    </location>
</feature>
<evidence type="ECO:0000313" key="5">
    <source>
        <dbReference type="EMBL" id="BBH95761.1"/>
    </source>
</evidence>
<gene>
    <name evidence="5" type="primary">lolD</name>
    <name evidence="5" type="ORF">KTA_39600</name>
</gene>
<dbReference type="GO" id="GO:0005886">
    <property type="term" value="C:plasma membrane"/>
    <property type="evidence" value="ECO:0007669"/>
    <property type="project" value="TreeGrafter"/>
</dbReference>
<proteinExistence type="predicted"/>
<name>A0A455T8I8_9CHLR</name>
<dbReference type="GO" id="GO:0098796">
    <property type="term" value="C:membrane protein complex"/>
    <property type="evidence" value="ECO:0007669"/>
    <property type="project" value="UniProtKB-ARBA"/>
</dbReference>
<dbReference type="InterPro" id="IPR017871">
    <property type="entry name" value="ABC_transporter-like_CS"/>
</dbReference>
<dbReference type="GO" id="GO:0016887">
    <property type="term" value="F:ATP hydrolysis activity"/>
    <property type="evidence" value="ECO:0007669"/>
    <property type="project" value="InterPro"/>
</dbReference>
<dbReference type="InterPro" id="IPR017911">
    <property type="entry name" value="MacB-like_ATP-bd"/>
</dbReference>
<dbReference type="SUPFAM" id="SSF52540">
    <property type="entry name" value="P-loop containing nucleoside triphosphate hydrolases"/>
    <property type="match status" value="1"/>
</dbReference>
<dbReference type="InterPro" id="IPR003439">
    <property type="entry name" value="ABC_transporter-like_ATP-bd"/>
</dbReference>
<protein>
    <submittedName>
        <fullName evidence="5">Lipoprotein-releasing system ATP-binding protein LolD</fullName>
    </submittedName>
</protein>
<dbReference type="GO" id="GO:0022857">
    <property type="term" value="F:transmembrane transporter activity"/>
    <property type="evidence" value="ECO:0007669"/>
    <property type="project" value="TreeGrafter"/>
</dbReference>
<dbReference type="InterPro" id="IPR015854">
    <property type="entry name" value="ABC_transpr_LolD-like"/>
</dbReference>
<evidence type="ECO:0000259" key="4">
    <source>
        <dbReference type="PROSITE" id="PS50893"/>
    </source>
</evidence>
<dbReference type="InterPro" id="IPR027417">
    <property type="entry name" value="P-loop_NTPase"/>
</dbReference>
<keyword evidence="5" id="KW-0449">Lipoprotein</keyword>
<dbReference type="PROSITE" id="PS00211">
    <property type="entry name" value="ABC_TRANSPORTER_1"/>
    <property type="match status" value="1"/>
</dbReference>
<evidence type="ECO:0000256" key="1">
    <source>
        <dbReference type="ARBA" id="ARBA00022448"/>
    </source>
</evidence>
<organism evidence="5">
    <name type="scientific">Thermogemmatispora argillosa</name>
    <dbReference type="NCBI Taxonomy" id="2045280"/>
    <lineage>
        <taxon>Bacteria</taxon>
        <taxon>Bacillati</taxon>
        <taxon>Chloroflexota</taxon>
        <taxon>Ktedonobacteria</taxon>
        <taxon>Thermogemmatisporales</taxon>
        <taxon>Thermogemmatisporaceae</taxon>
        <taxon>Thermogemmatispora</taxon>
    </lineage>
</organism>
<dbReference type="PANTHER" id="PTHR24220">
    <property type="entry name" value="IMPORT ATP-BINDING PROTEIN"/>
    <property type="match status" value="1"/>
</dbReference>
<dbReference type="GO" id="GO:0005524">
    <property type="term" value="F:ATP binding"/>
    <property type="evidence" value="ECO:0007669"/>
    <property type="project" value="UniProtKB-KW"/>
</dbReference>
<dbReference type="FunFam" id="3.40.50.300:FF:000032">
    <property type="entry name" value="Export ABC transporter ATP-binding protein"/>
    <property type="match status" value="1"/>
</dbReference>
<dbReference type="AlphaFoldDB" id="A0A455T8I8"/>
<keyword evidence="1" id="KW-0813">Transport</keyword>
<dbReference type="PROSITE" id="PS50893">
    <property type="entry name" value="ABC_TRANSPORTER_2"/>
    <property type="match status" value="1"/>
</dbReference>
<dbReference type="EMBL" id="AP019377">
    <property type="protein sequence ID" value="BBH95761.1"/>
    <property type="molecule type" value="Genomic_DNA"/>
</dbReference>
<evidence type="ECO:0000256" key="3">
    <source>
        <dbReference type="ARBA" id="ARBA00022840"/>
    </source>
</evidence>
<dbReference type="Gene3D" id="3.40.50.300">
    <property type="entry name" value="P-loop containing nucleotide triphosphate hydrolases"/>
    <property type="match status" value="1"/>
</dbReference>
<dbReference type="CDD" id="cd03255">
    <property type="entry name" value="ABC_MJ0796_LolCDE_FtsE"/>
    <property type="match status" value="1"/>
</dbReference>
<keyword evidence="3 5" id="KW-0067">ATP-binding</keyword>
<dbReference type="SMART" id="SM00382">
    <property type="entry name" value="AAA"/>
    <property type="match status" value="1"/>
</dbReference>
<keyword evidence="2" id="KW-0547">Nucleotide-binding</keyword>